<dbReference type="GO" id="GO:0003968">
    <property type="term" value="F:RNA-directed RNA polymerase activity"/>
    <property type="evidence" value="ECO:0007669"/>
    <property type="project" value="UniProtKB-KW"/>
</dbReference>
<dbReference type="RefSeq" id="XP_003004579.1">
    <property type="nucleotide sequence ID" value="XM_003004533.1"/>
</dbReference>
<dbReference type="Pfam" id="PF05183">
    <property type="entry name" value="RdRP"/>
    <property type="match status" value="1"/>
</dbReference>
<keyword evidence="4" id="KW-1185">Reference proteome</keyword>
<dbReference type="GO" id="GO:0003723">
    <property type="term" value="F:RNA binding"/>
    <property type="evidence" value="ECO:0007669"/>
    <property type="project" value="UniProtKB-KW"/>
</dbReference>
<dbReference type="EMBL" id="DS985219">
    <property type="protein sequence ID" value="EEY19583.1"/>
    <property type="molecule type" value="Genomic_DNA"/>
</dbReference>
<feature type="domain" description="RDRP core" evidence="2">
    <location>
        <begin position="2"/>
        <end position="139"/>
    </location>
</feature>
<keyword evidence="1" id="KW-0808">Transferase</keyword>
<dbReference type="KEGG" id="val:VDBG_05692"/>
<evidence type="ECO:0000256" key="1">
    <source>
        <dbReference type="RuleBase" id="RU363098"/>
    </source>
</evidence>
<dbReference type="Proteomes" id="UP000008698">
    <property type="component" value="Unassembled WGS sequence"/>
</dbReference>
<sequence length="139" mass="15669">MVLNRQMIKILEDMGVRDEWFFSQQKRELERRHAVTAGAWNTGAFCSSKASARHLTSRHSSRRSTMLKELRLLKFKARIPMPQGVTLFGIMDESGFLSEGEVSVCYDSCYNGSLPIDSTLNDGNIPVIRSPALYPGDIQ</sequence>
<proteinExistence type="inferred from homology"/>
<protein>
    <recommendedName>
        <fullName evidence="1">RNA-dependent RNA polymerase</fullName>
        <ecNumber evidence="1">2.7.7.48</ecNumber>
    </recommendedName>
</protein>
<dbReference type="GO" id="GO:0031380">
    <property type="term" value="C:nuclear RNA-directed RNA polymerase complex"/>
    <property type="evidence" value="ECO:0007669"/>
    <property type="project" value="TreeGrafter"/>
</dbReference>
<evidence type="ECO:0000313" key="4">
    <source>
        <dbReference type="Proteomes" id="UP000008698"/>
    </source>
</evidence>
<reference evidence="4" key="1">
    <citation type="journal article" date="2011" name="PLoS Pathog.">
        <title>Comparative genomics yields insights into niche adaptation of plant vascular wilt pathogens.</title>
        <authorList>
            <person name="Klosterman S.J."/>
            <person name="Subbarao K.V."/>
            <person name="Kang S."/>
            <person name="Veronese P."/>
            <person name="Gold S.E."/>
            <person name="Thomma B.P.H.J."/>
            <person name="Chen Z."/>
            <person name="Henrissat B."/>
            <person name="Lee Y.-H."/>
            <person name="Park J."/>
            <person name="Garcia-Pedrajas M.D."/>
            <person name="Barbara D.J."/>
            <person name="Anchieta A."/>
            <person name="de Jonge R."/>
            <person name="Santhanam P."/>
            <person name="Maruthachalam K."/>
            <person name="Atallah Z."/>
            <person name="Amyotte S.G."/>
            <person name="Paz Z."/>
            <person name="Inderbitzin P."/>
            <person name="Hayes R.J."/>
            <person name="Heiman D.I."/>
            <person name="Young S."/>
            <person name="Zeng Q."/>
            <person name="Engels R."/>
            <person name="Galagan J."/>
            <person name="Cuomo C.A."/>
            <person name="Dobinson K.F."/>
            <person name="Ma L.-J."/>
        </authorList>
    </citation>
    <scope>NUCLEOTIDE SEQUENCE [LARGE SCALE GENOMIC DNA]</scope>
    <source>
        <strain evidence="4">VaMs.102 / ATCC MYA-4576 / FGSC 10136</strain>
    </source>
</reference>
<dbReference type="GO" id="GO:0030422">
    <property type="term" value="P:siRNA processing"/>
    <property type="evidence" value="ECO:0007669"/>
    <property type="project" value="TreeGrafter"/>
</dbReference>
<comment type="catalytic activity">
    <reaction evidence="1">
        <text>RNA(n) + a ribonucleoside 5'-triphosphate = RNA(n+1) + diphosphate</text>
        <dbReference type="Rhea" id="RHEA:21248"/>
        <dbReference type="Rhea" id="RHEA-COMP:14527"/>
        <dbReference type="Rhea" id="RHEA-COMP:17342"/>
        <dbReference type="ChEBI" id="CHEBI:33019"/>
        <dbReference type="ChEBI" id="CHEBI:61557"/>
        <dbReference type="ChEBI" id="CHEBI:140395"/>
        <dbReference type="EC" id="2.7.7.48"/>
    </reaction>
</comment>
<dbReference type="eggNOG" id="KOG0988">
    <property type="taxonomic scope" value="Eukaryota"/>
</dbReference>
<dbReference type="InterPro" id="IPR057596">
    <property type="entry name" value="RDRP_core"/>
</dbReference>
<gene>
    <name evidence="3" type="ORF">VDBG_05692</name>
</gene>
<comment type="similarity">
    <text evidence="1">Belongs to the RdRP family.</text>
</comment>
<dbReference type="GeneID" id="9531570"/>
<keyword evidence="1" id="KW-0694">RNA-binding</keyword>
<name>C9SLL5_VERA1</name>
<dbReference type="PANTHER" id="PTHR23079:SF17">
    <property type="entry name" value="RNA-DEPENDENT RNA POLYMERASE"/>
    <property type="match status" value="1"/>
</dbReference>
<dbReference type="OrthoDB" id="6513042at2759"/>
<dbReference type="EC" id="2.7.7.48" evidence="1"/>
<evidence type="ECO:0000259" key="2">
    <source>
        <dbReference type="Pfam" id="PF05183"/>
    </source>
</evidence>
<dbReference type="HOGENOM" id="CLU_1846643_0_0_1"/>
<accession>C9SLL5</accession>
<dbReference type="AlphaFoldDB" id="C9SLL5"/>
<dbReference type="InterPro" id="IPR007855">
    <property type="entry name" value="RDRP"/>
</dbReference>
<evidence type="ECO:0000313" key="3">
    <source>
        <dbReference type="EMBL" id="EEY19583.1"/>
    </source>
</evidence>
<keyword evidence="1 3" id="KW-0696">RNA-directed RNA polymerase</keyword>
<organism evidence="4">
    <name type="scientific">Verticillium alfalfae (strain VaMs.102 / ATCC MYA-4576 / FGSC 10136)</name>
    <name type="common">Verticillium wilt of alfalfa</name>
    <name type="synonym">Verticillium albo-atrum</name>
    <dbReference type="NCBI Taxonomy" id="526221"/>
    <lineage>
        <taxon>Eukaryota</taxon>
        <taxon>Fungi</taxon>
        <taxon>Dikarya</taxon>
        <taxon>Ascomycota</taxon>
        <taxon>Pezizomycotina</taxon>
        <taxon>Sordariomycetes</taxon>
        <taxon>Hypocreomycetidae</taxon>
        <taxon>Glomerellales</taxon>
        <taxon>Plectosphaerellaceae</taxon>
        <taxon>Verticillium</taxon>
    </lineage>
</organism>
<dbReference type="PANTHER" id="PTHR23079">
    <property type="entry name" value="RNA-DEPENDENT RNA POLYMERASE"/>
    <property type="match status" value="1"/>
</dbReference>
<keyword evidence="1" id="KW-0548">Nucleotidyltransferase</keyword>